<comment type="caution">
    <text evidence="1">The sequence shown here is derived from an EMBL/GenBank/DDBJ whole genome shotgun (WGS) entry which is preliminary data.</text>
</comment>
<name>A0AAN6ZIN8_9PEZI</name>
<dbReference type="GeneID" id="87815122"/>
<dbReference type="GO" id="GO:0043047">
    <property type="term" value="F:single-stranded telomeric DNA binding"/>
    <property type="evidence" value="ECO:0007669"/>
    <property type="project" value="InterPro"/>
</dbReference>
<dbReference type="EMBL" id="MU853647">
    <property type="protein sequence ID" value="KAK4139867.1"/>
    <property type="molecule type" value="Genomic_DNA"/>
</dbReference>
<dbReference type="AlphaFoldDB" id="A0AAN6ZIN8"/>
<reference evidence="1" key="1">
    <citation type="journal article" date="2023" name="Mol. Phylogenet. Evol.">
        <title>Genome-scale phylogeny and comparative genomics of the fungal order Sordariales.</title>
        <authorList>
            <person name="Hensen N."/>
            <person name="Bonometti L."/>
            <person name="Westerberg I."/>
            <person name="Brannstrom I.O."/>
            <person name="Guillou S."/>
            <person name="Cros-Aarteil S."/>
            <person name="Calhoun S."/>
            <person name="Haridas S."/>
            <person name="Kuo A."/>
            <person name="Mondo S."/>
            <person name="Pangilinan J."/>
            <person name="Riley R."/>
            <person name="LaButti K."/>
            <person name="Andreopoulos B."/>
            <person name="Lipzen A."/>
            <person name="Chen C."/>
            <person name="Yan M."/>
            <person name="Daum C."/>
            <person name="Ng V."/>
            <person name="Clum A."/>
            <person name="Steindorff A."/>
            <person name="Ohm R.A."/>
            <person name="Martin F."/>
            <person name="Silar P."/>
            <person name="Natvig D.O."/>
            <person name="Lalanne C."/>
            <person name="Gautier V."/>
            <person name="Ament-Velasquez S.L."/>
            <person name="Kruys A."/>
            <person name="Hutchinson M.I."/>
            <person name="Powell A.J."/>
            <person name="Barry K."/>
            <person name="Miller A.N."/>
            <person name="Grigoriev I.V."/>
            <person name="Debuchy R."/>
            <person name="Gladieux P."/>
            <person name="Hiltunen Thoren M."/>
            <person name="Johannesson H."/>
        </authorList>
    </citation>
    <scope>NUCLEOTIDE SEQUENCE</scope>
    <source>
        <strain evidence="1">CBS 141.50</strain>
    </source>
</reference>
<dbReference type="Gene3D" id="2.40.50.140">
    <property type="entry name" value="Nucleic acid-binding proteins"/>
    <property type="match status" value="1"/>
</dbReference>
<dbReference type="Proteomes" id="UP001302676">
    <property type="component" value="Unassembled WGS sequence"/>
</dbReference>
<organism evidence="1 2">
    <name type="scientific">Dichotomopilus funicola</name>
    <dbReference type="NCBI Taxonomy" id="1934379"/>
    <lineage>
        <taxon>Eukaryota</taxon>
        <taxon>Fungi</taxon>
        <taxon>Dikarya</taxon>
        <taxon>Ascomycota</taxon>
        <taxon>Pezizomycotina</taxon>
        <taxon>Sordariomycetes</taxon>
        <taxon>Sordariomycetidae</taxon>
        <taxon>Sordariales</taxon>
        <taxon>Chaetomiaceae</taxon>
        <taxon>Dichotomopilus</taxon>
    </lineage>
</organism>
<gene>
    <name evidence="1" type="ORF">C8A04DRAFT_15487</name>
</gene>
<protein>
    <submittedName>
        <fullName evidence="1">CST complex subunit Ten1</fullName>
    </submittedName>
</protein>
<proteinExistence type="predicted"/>
<dbReference type="InterPro" id="IPR012340">
    <property type="entry name" value="NA-bd_OB-fold"/>
</dbReference>
<dbReference type="Pfam" id="PF12658">
    <property type="entry name" value="Ten1"/>
    <property type="match status" value="1"/>
</dbReference>
<dbReference type="GO" id="GO:0016233">
    <property type="term" value="P:telomere capping"/>
    <property type="evidence" value="ECO:0007669"/>
    <property type="project" value="InterPro"/>
</dbReference>
<evidence type="ECO:0000313" key="2">
    <source>
        <dbReference type="Proteomes" id="UP001302676"/>
    </source>
</evidence>
<dbReference type="InterPro" id="IPR024222">
    <property type="entry name" value="Ten1_fungal"/>
</dbReference>
<sequence length="140" mass="15232">MSYGPRASQLCLLSSLPTKYVGDKVRFLGCVVSYSTVSGVLALEHRIPGESHSVTAQVDVNMVLQSLGSEQIRTGEWVNVIGYITEIAPSTDDGERDSRRTTVQAQAVLLWSAGPFDLRRYEASIMALEPAGTTRERVAS</sequence>
<dbReference type="GO" id="GO:1990879">
    <property type="term" value="C:CST complex"/>
    <property type="evidence" value="ECO:0007669"/>
    <property type="project" value="InterPro"/>
</dbReference>
<reference evidence="1" key="2">
    <citation type="submission" date="2023-05" db="EMBL/GenBank/DDBJ databases">
        <authorList>
            <consortium name="Lawrence Berkeley National Laboratory"/>
            <person name="Steindorff A."/>
            <person name="Hensen N."/>
            <person name="Bonometti L."/>
            <person name="Westerberg I."/>
            <person name="Brannstrom I.O."/>
            <person name="Guillou S."/>
            <person name="Cros-Aarteil S."/>
            <person name="Calhoun S."/>
            <person name="Haridas S."/>
            <person name="Kuo A."/>
            <person name="Mondo S."/>
            <person name="Pangilinan J."/>
            <person name="Riley R."/>
            <person name="Labutti K."/>
            <person name="Andreopoulos B."/>
            <person name="Lipzen A."/>
            <person name="Chen C."/>
            <person name="Yanf M."/>
            <person name="Daum C."/>
            <person name="Ng V."/>
            <person name="Clum A."/>
            <person name="Ohm R."/>
            <person name="Martin F."/>
            <person name="Silar P."/>
            <person name="Natvig D."/>
            <person name="Lalanne C."/>
            <person name="Gautier V."/>
            <person name="Ament-Velasquez S.L."/>
            <person name="Kruys A."/>
            <person name="Hutchinson M.I."/>
            <person name="Powell A.J."/>
            <person name="Barry K."/>
            <person name="Miller A.N."/>
            <person name="Grigoriev I.V."/>
            <person name="Debuchy R."/>
            <person name="Gladieux P."/>
            <person name="Thoren M.H."/>
            <person name="Johannesson H."/>
        </authorList>
    </citation>
    <scope>NUCLEOTIDE SEQUENCE</scope>
    <source>
        <strain evidence="1">CBS 141.50</strain>
    </source>
</reference>
<keyword evidence="2" id="KW-1185">Reference proteome</keyword>
<accession>A0AAN6ZIN8</accession>
<dbReference type="RefSeq" id="XP_062633238.1">
    <property type="nucleotide sequence ID" value="XM_062778509.1"/>
</dbReference>
<evidence type="ECO:0000313" key="1">
    <source>
        <dbReference type="EMBL" id="KAK4139867.1"/>
    </source>
</evidence>